<proteinExistence type="predicted"/>
<dbReference type="EMBL" id="CAUYUJ010016345">
    <property type="protein sequence ID" value="CAK0864233.1"/>
    <property type="molecule type" value="Genomic_DNA"/>
</dbReference>
<feature type="non-terminal residue" evidence="2">
    <location>
        <position position="481"/>
    </location>
</feature>
<organism evidence="2 3">
    <name type="scientific">Prorocentrum cordatum</name>
    <dbReference type="NCBI Taxonomy" id="2364126"/>
    <lineage>
        <taxon>Eukaryota</taxon>
        <taxon>Sar</taxon>
        <taxon>Alveolata</taxon>
        <taxon>Dinophyceae</taxon>
        <taxon>Prorocentrales</taxon>
        <taxon>Prorocentraceae</taxon>
        <taxon>Prorocentrum</taxon>
    </lineage>
</organism>
<sequence>VFSADQLHPRQVRLLPAATQLRLIDLLATVSSPRRLVELATMIVFIPEAGREKAGWLRNAVAAFAKGRGLAAGSLFLDIAKSYENLRHDALWRRAIAHGFKPPPPPRPAGDAPDPADPEFRESRLVDFHHAAALAGRACATAAAKLPALGALQTASLGGRPLAVARNAAGDLAPQAVGTERPAARQLGSADPEVARLLGQGHPHFSAAKTSRLASSPALSKRLGDLWKGHGWTFHRAMQARHLGTDADITRRGAHAGQSRAVGASTKARRLRCLKAAGAQVDLILKAGPAAGMVLGRTTAGISDGELRCWRATAARGAGKLPSGAALGFRLLCAEAARRRDLDPSAPAIGPAAQTLAALLQSGELPSRALAKGPETAAARHAAVVNPWVHCASHVDAAALTMSRIGWHFESERSFVTDQRNKLDLALLGPGELGDEAGLGARRASDRHELAKLAKDGSCREPLSWDAIASSPGPGGDLGAR</sequence>
<evidence type="ECO:0000313" key="3">
    <source>
        <dbReference type="Proteomes" id="UP001189429"/>
    </source>
</evidence>
<evidence type="ECO:0008006" key="4">
    <source>
        <dbReference type="Google" id="ProtNLM"/>
    </source>
</evidence>
<evidence type="ECO:0000256" key="1">
    <source>
        <dbReference type="SAM" id="MobiDB-lite"/>
    </source>
</evidence>
<feature type="non-terminal residue" evidence="2">
    <location>
        <position position="1"/>
    </location>
</feature>
<keyword evidence="3" id="KW-1185">Reference proteome</keyword>
<name>A0ABN9UYC3_9DINO</name>
<feature type="region of interest" description="Disordered" evidence="1">
    <location>
        <begin position="97"/>
        <end position="119"/>
    </location>
</feature>
<gene>
    <name evidence="2" type="ORF">PCOR1329_LOCUS52168</name>
</gene>
<comment type="caution">
    <text evidence="2">The sequence shown here is derived from an EMBL/GenBank/DDBJ whole genome shotgun (WGS) entry which is preliminary data.</text>
</comment>
<accession>A0ABN9UYC3</accession>
<protein>
    <recommendedName>
        <fullName evidence="4">RNA-directed RNA polymerase</fullName>
    </recommendedName>
</protein>
<evidence type="ECO:0000313" key="2">
    <source>
        <dbReference type="EMBL" id="CAK0864233.1"/>
    </source>
</evidence>
<reference evidence="2" key="1">
    <citation type="submission" date="2023-10" db="EMBL/GenBank/DDBJ databases">
        <authorList>
            <person name="Chen Y."/>
            <person name="Shah S."/>
            <person name="Dougan E. K."/>
            <person name="Thang M."/>
            <person name="Chan C."/>
        </authorList>
    </citation>
    <scope>NUCLEOTIDE SEQUENCE [LARGE SCALE GENOMIC DNA]</scope>
</reference>
<dbReference type="Proteomes" id="UP001189429">
    <property type="component" value="Unassembled WGS sequence"/>
</dbReference>